<accession>A0ABR3EVU8</accession>
<proteinExistence type="predicted"/>
<organism evidence="2 3">
    <name type="scientific">Marasmius crinis-equi</name>
    <dbReference type="NCBI Taxonomy" id="585013"/>
    <lineage>
        <taxon>Eukaryota</taxon>
        <taxon>Fungi</taxon>
        <taxon>Dikarya</taxon>
        <taxon>Basidiomycota</taxon>
        <taxon>Agaricomycotina</taxon>
        <taxon>Agaricomycetes</taxon>
        <taxon>Agaricomycetidae</taxon>
        <taxon>Agaricales</taxon>
        <taxon>Marasmiineae</taxon>
        <taxon>Marasmiaceae</taxon>
        <taxon>Marasmius</taxon>
    </lineage>
</organism>
<gene>
    <name evidence="2" type="ORF">V5O48_014958</name>
</gene>
<sequence length="396" mass="44386">MSHQLGCPFNAVWMDPQRGTLCRGPKGPDAGGRGLDCWCFHIDNVPSNLDLLQEDVCIRFLTGLKSKEVDRVFVKALNQPQSSDSADLQFNQPTVVSSLTNTPIASATNRWLYDGEVGVLLGNGQTRFALNDLPTIISLGSNAPMWTSNLGVAWLSQAWSIFHDYGVSLADDLSQFELILPHIYLKLSLSQSKSKCERRRQPPIFLFIRPLPSTPLQSGSTSSFHYWSFKEDGHSPLSAAMCHYLGLPVALQLILCCSYRYRWTNDVYKTMHGYQVARGFDPSTIDFARSLGYDHPVYKPIQIDSDRFEEVDGMEGRDSPYFRPASPPVLHRSQISDESDIDTDDEYSNIDTDDGYSDADSNSVEDDASLFENHHSSPEMENLCTRFENMALVLTS</sequence>
<dbReference type="EMBL" id="JBAHYK010001695">
    <property type="protein sequence ID" value="KAL0567036.1"/>
    <property type="molecule type" value="Genomic_DNA"/>
</dbReference>
<reference evidence="2 3" key="1">
    <citation type="submission" date="2024-02" db="EMBL/GenBank/DDBJ databases">
        <title>A draft genome for the cacao thread blight pathogen Marasmius crinis-equi.</title>
        <authorList>
            <person name="Cohen S.P."/>
            <person name="Baruah I.K."/>
            <person name="Amoako-Attah I."/>
            <person name="Bukari Y."/>
            <person name="Meinhardt L.W."/>
            <person name="Bailey B.A."/>
        </authorList>
    </citation>
    <scope>NUCLEOTIDE SEQUENCE [LARGE SCALE GENOMIC DNA]</scope>
    <source>
        <strain evidence="2 3">GH-76</strain>
    </source>
</reference>
<keyword evidence="3" id="KW-1185">Reference proteome</keyword>
<evidence type="ECO:0000313" key="2">
    <source>
        <dbReference type="EMBL" id="KAL0567036.1"/>
    </source>
</evidence>
<dbReference type="Proteomes" id="UP001465976">
    <property type="component" value="Unassembled WGS sequence"/>
</dbReference>
<feature type="compositionally biased region" description="Acidic residues" evidence="1">
    <location>
        <begin position="337"/>
        <end position="369"/>
    </location>
</feature>
<feature type="region of interest" description="Disordered" evidence="1">
    <location>
        <begin position="312"/>
        <end position="376"/>
    </location>
</feature>
<comment type="caution">
    <text evidence="2">The sequence shown here is derived from an EMBL/GenBank/DDBJ whole genome shotgun (WGS) entry which is preliminary data.</text>
</comment>
<protein>
    <submittedName>
        <fullName evidence="2">Uncharacterized protein</fullName>
    </submittedName>
</protein>
<evidence type="ECO:0000256" key="1">
    <source>
        <dbReference type="SAM" id="MobiDB-lite"/>
    </source>
</evidence>
<evidence type="ECO:0000313" key="3">
    <source>
        <dbReference type="Proteomes" id="UP001465976"/>
    </source>
</evidence>
<name>A0ABR3EVU8_9AGAR</name>